<accession>A0A4U9I068</accession>
<reference evidence="4" key="1">
    <citation type="submission" date="2017-09" db="EMBL/GenBank/DDBJ databases">
        <title>FDA dAtabase for Regulatory Grade micrObial Sequences (FDA-ARGOS): Supporting development and validation of Infectious Disease Dx tests.</title>
        <authorList>
            <person name="Minogue T."/>
            <person name="Wolcott M."/>
            <person name="Wasieloski L."/>
            <person name="Aguilar W."/>
            <person name="Moore D."/>
            <person name="Tallon L."/>
            <person name="Sadzewicz L."/>
            <person name="Ott S."/>
            <person name="Zhao X."/>
            <person name="Nagaraj S."/>
            <person name="Vavikolanu K."/>
            <person name="Aluvathingal J."/>
            <person name="Nadendla S."/>
            <person name="Sichtig H."/>
        </authorList>
    </citation>
    <scope>NUCLEOTIDE SEQUENCE [LARGE SCALE GENOMIC DNA]</scope>
    <source>
        <strain evidence="4">FDAARGOS_404</strain>
    </source>
</reference>
<evidence type="ECO:0000313" key="2">
    <source>
        <dbReference type="EMBL" id="PHH04803.1"/>
    </source>
</evidence>
<feature type="region of interest" description="Disordered" evidence="1">
    <location>
        <begin position="48"/>
        <end position="71"/>
    </location>
</feature>
<dbReference type="Pfam" id="PF05766">
    <property type="entry name" value="NinG"/>
    <property type="match status" value="1"/>
</dbReference>
<sequence length="211" mass="24290">MAKKPRRKCANPSCREWFHLIRDGQVVCSYECATVIAKAQTAKNRAEALRAEKKRQREEEKAGRQRRREKRVALKTKTQWKSEAQTAFNRYVRLRDAGMPCISCGRLPAQKYGGTMDCGHYRTRGAAAHLAFNLHNTAAQCVQCNRDRSGAQKAFEQGLIERIGPEKVEALNNNNAVRKFDIPYLQRIKTIFTRKARALEKRRTRHQEFAA</sequence>
<reference evidence="3 5" key="3">
    <citation type="submission" date="2019-05" db="EMBL/GenBank/DDBJ databases">
        <authorList>
            <consortium name="Pathogen Informatics"/>
        </authorList>
    </citation>
    <scope>NUCLEOTIDE SEQUENCE [LARGE SCALE GENOMIC DNA]</scope>
    <source>
        <strain evidence="3 5">NCTC13032</strain>
    </source>
</reference>
<dbReference type="EMBL" id="LR590464">
    <property type="protein sequence ID" value="VTP69635.1"/>
    <property type="molecule type" value="Genomic_DNA"/>
</dbReference>
<reference evidence="2" key="2">
    <citation type="submission" date="2017-09" db="EMBL/GenBank/DDBJ databases">
        <title>FDA dAtabase for Regulatory Grade micrObial Sequences (FDA-ARGOS): Supporting development and validation of Infectious Disease Dx tests.</title>
        <authorList>
            <person name="Minogue T."/>
            <person name="Wolcott M."/>
            <person name="Wasieloski L."/>
            <person name="Aguilar W."/>
            <person name="Moore D."/>
            <person name="Tallon L.J."/>
            <person name="Sadzewicz L."/>
            <person name="Ott S."/>
            <person name="Zhao X."/>
            <person name="Nagaraj S."/>
            <person name="Vavikolanu K."/>
            <person name="Aluvathingal J."/>
            <person name="Nadendla S."/>
            <person name="Sichtig H."/>
        </authorList>
    </citation>
    <scope>NUCLEOTIDE SEQUENCE</scope>
    <source>
        <strain evidence="2">FDAARGOS_404</strain>
    </source>
</reference>
<evidence type="ECO:0000313" key="3">
    <source>
        <dbReference type="EMBL" id="VTP69635.1"/>
    </source>
</evidence>
<evidence type="ECO:0000256" key="1">
    <source>
        <dbReference type="SAM" id="MobiDB-lite"/>
    </source>
</evidence>
<gene>
    <name evidence="2" type="ORF">CRX53_12960</name>
    <name evidence="3" type="ORF">NCTC13032_04488</name>
</gene>
<dbReference type="Proteomes" id="UP000222768">
    <property type="component" value="Unassembled WGS sequence"/>
</dbReference>
<proteinExistence type="predicted"/>
<dbReference type="Proteomes" id="UP000310719">
    <property type="component" value="Chromosome"/>
</dbReference>
<dbReference type="EMBL" id="PDLK01000002">
    <property type="protein sequence ID" value="PHH04803.1"/>
    <property type="molecule type" value="Genomic_DNA"/>
</dbReference>
<dbReference type="RefSeq" id="WP_032611852.1">
    <property type="nucleotide sequence ID" value="NZ_CP083630.1"/>
</dbReference>
<evidence type="ECO:0000313" key="4">
    <source>
        <dbReference type="Proteomes" id="UP000222768"/>
    </source>
</evidence>
<organism evidence="3 5">
    <name type="scientific">Leclercia adecarboxylata</name>
    <dbReference type="NCBI Taxonomy" id="83655"/>
    <lineage>
        <taxon>Bacteria</taxon>
        <taxon>Pseudomonadati</taxon>
        <taxon>Pseudomonadota</taxon>
        <taxon>Gammaproteobacteria</taxon>
        <taxon>Enterobacterales</taxon>
        <taxon>Enterobacteriaceae</taxon>
        <taxon>Leclercia</taxon>
    </lineage>
</organism>
<dbReference type="InterPro" id="IPR008713">
    <property type="entry name" value="Phage_lambda_NinG"/>
</dbReference>
<evidence type="ECO:0000313" key="5">
    <source>
        <dbReference type="Proteomes" id="UP000310719"/>
    </source>
</evidence>
<protein>
    <submittedName>
        <fullName evidence="3">Bacteriophage Lambda NinG protein</fullName>
    </submittedName>
</protein>
<dbReference type="AlphaFoldDB" id="A0A4U9I068"/>
<feature type="compositionally biased region" description="Basic and acidic residues" evidence="1">
    <location>
        <begin position="48"/>
        <end position="63"/>
    </location>
</feature>
<name>A0A4U9I068_9ENTR</name>